<dbReference type="CDD" id="cd14348">
    <property type="entry name" value="UBA_p47"/>
    <property type="match status" value="1"/>
</dbReference>
<proteinExistence type="predicted"/>
<dbReference type="PANTHER" id="PTHR23322">
    <property type="entry name" value="FAS-ASSOCIATED PROTEIN"/>
    <property type="match status" value="1"/>
</dbReference>
<dbReference type="SUPFAM" id="SSF52833">
    <property type="entry name" value="Thioredoxin-like"/>
    <property type="match status" value="1"/>
</dbReference>
<sequence>MRTRSTIQDLIRQFKSQTGLDEETARRYLESQQWNLKSAIYSYYQEQMVQEPNSSDDIDAISRNTRITIPPRARLESLESLYGSSRGVLSSMMLQARLENKWVLINLQDLSLQSHNFDNDVWSVIKVSDISNFNFIFRKLLQNSSHEFHDIVVNYKVDKFPAILLIDSVTGELLDNLRHLKSAQSVLEDCT</sequence>
<organism evidence="1">
    <name type="scientific">Myxobolus squamalis</name>
    <name type="common">Myxosporean</name>
    <dbReference type="NCBI Taxonomy" id="59785"/>
    <lineage>
        <taxon>Eukaryota</taxon>
        <taxon>Metazoa</taxon>
        <taxon>Cnidaria</taxon>
        <taxon>Myxozoa</taxon>
        <taxon>Myxosporea</taxon>
        <taxon>Bivalvulida</taxon>
        <taxon>Platysporina</taxon>
        <taxon>Myxobolidae</taxon>
        <taxon>Myxobolus</taxon>
    </lineage>
</organism>
<dbReference type="EMBL" id="GHBR01003594">
    <property type="protein sequence ID" value="NDJ97779.1"/>
    <property type="molecule type" value="Transcribed_RNA"/>
</dbReference>
<dbReference type="InterPro" id="IPR009060">
    <property type="entry name" value="UBA-like_sf"/>
</dbReference>
<protein>
    <submittedName>
        <fullName evidence="1">UBX domain-containing protein 7 (Trinotate prediction)</fullName>
    </submittedName>
</protein>
<dbReference type="Pfam" id="PF14555">
    <property type="entry name" value="UBA_4"/>
    <property type="match status" value="1"/>
</dbReference>
<reference evidence="1" key="1">
    <citation type="submission" date="2018-11" db="EMBL/GenBank/DDBJ databases">
        <title>Myxobolus squamalis genome and transcriptome.</title>
        <authorList>
            <person name="Yahalomi D."/>
            <person name="Atkinson S.D."/>
            <person name="Neuhof M."/>
            <person name="Chang E.S."/>
            <person name="Philippe H."/>
            <person name="Cartwright P."/>
            <person name="Bartholomew J.L."/>
            <person name="Huchon D."/>
        </authorList>
    </citation>
    <scope>NUCLEOTIDE SEQUENCE</scope>
    <source>
        <strain evidence="1">71B08</strain>
        <tissue evidence="1">Whole</tissue>
    </source>
</reference>
<dbReference type="InterPro" id="IPR050730">
    <property type="entry name" value="UBX_domain-protein"/>
</dbReference>
<accession>A0A6B2G869</accession>
<dbReference type="Gene3D" id="3.40.30.10">
    <property type="entry name" value="Glutaredoxin"/>
    <property type="match status" value="1"/>
</dbReference>
<dbReference type="GO" id="GO:0043130">
    <property type="term" value="F:ubiquitin binding"/>
    <property type="evidence" value="ECO:0007669"/>
    <property type="project" value="TreeGrafter"/>
</dbReference>
<dbReference type="AlphaFoldDB" id="A0A6B2G869"/>
<name>A0A6B2G869_MYXSQ</name>
<dbReference type="Gene3D" id="1.10.8.10">
    <property type="entry name" value="DNA helicase RuvA subunit, C-terminal domain"/>
    <property type="match status" value="1"/>
</dbReference>
<evidence type="ECO:0000313" key="1">
    <source>
        <dbReference type="EMBL" id="NDJ97779.1"/>
    </source>
</evidence>
<dbReference type="InterPro" id="IPR036249">
    <property type="entry name" value="Thioredoxin-like_sf"/>
</dbReference>
<dbReference type="SUPFAM" id="SSF46934">
    <property type="entry name" value="UBA-like"/>
    <property type="match status" value="1"/>
</dbReference>